<dbReference type="EMBL" id="CAFBMX010000001">
    <property type="protein sequence ID" value="CAB4916775.1"/>
    <property type="molecule type" value="Genomic_DNA"/>
</dbReference>
<feature type="domain" description="3-hydroxyisobutyrate dehydrogenase-like NAD-binding" evidence="5">
    <location>
        <begin position="173"/>
        <end position="292"/>
    </location>
</feature>
<evidence type="ECO:0000256" key="3">
    <source>
        <dbReference type="ARBA" id="ARBA00023027"/>
    </source>
</evidence>
<dbReference type="PIRSF" id="PIRSF000103">
    <property type="entry name" value="HIBADH"/>
    <property type="match status" value="1"/>
</dbReference>
<dbReference type="Pfam" id="PF14833">
    <property type="entry name" value="NAD_binding_11"/>
    <property type="match status" value="1"/>
</dbReference>
<accession>A0A6J7HK15</accession>
<evidence type="ECO:0000259" key="5">
    <source>
        <dbReference type="Pfam" id="PF14833"/>
    </source>
</evidence>
<evidence type="ECO:0000256" key="1">
    <source>
        <dbReference type="ARBA" id="ARBA00009080"/>
    </source>
</evidence>
<dbReference type="InterPro" id="IPR015815">
    <property type="entry name" value="HIBADH-related"/>
</dbReference>
<dbReference type="InterPro" id="IPR008927">
    <property type="entry name" value="6-PGluconate_DH-like_C_sf"/>
</dbReference>
<sequence length="296" mass="30074">MPSDAHAANTTIGVIGLGIMGRPMALNLLAAGYPVVVHSRSRPPVEELVSAGAHEADSPRAVAERSDVIITMLPDSPDVEAVVLGPGGVIEGARAGALFIDMSTIAPATARAVHAAFAAAGVDAVDAPVSGGEPAAKSGELSIMVGGDEPAVARARPILEVLGARITHIGPPGTGQVAKAANQIVVALTLQAVAEALALAQEAGADPARVREALLGGYAGSKILEVHGQRMLEGSFTPGFRLELHRKDLGIALAAADEAGLPLGATIQAAELMDVLIAEGHGDADHSVLRRWYRAD</sequence>
<evidence type="ECO:0000313" key="6">
    <source>
        <dbReference type="EMBL" id="CAB4916775.1"/>
    </source>
</evidence>
<gene>
    <name evidence="6" type="ORF">UFOPK3674_00292</name>
</gene>
<dbReference type="PROSITE" id="PS00895">
    <property type="entry name" value="3_HYDROXYISOBUT_DH"/>
    <property type="match status" value="1"/>
</dbReference>
<dbReference type="InterPro" id="IPR006398">
    <property type="entry name" value="Tartro_sem_red"/>
</dbReference>
<keyword evidence="2" id="KW-0560">Oxidoreductase</keyword>
<dbReference type="InterPro" id="IPR036291">
    <property type="entry name" value="NAD(P)-bd_dom_sf"/>
</dbReference>
<dbReference type="AlphaFoldDB" id="A0A6J7HK15"/>
<dbReference type="Pfam" id="PF03446">
    <property type="entry name" value="NAD_binding_2"/>
    <property type="match status" value="1"/>
</dbReference>
<dbReference type="InterPro" id="IPR002204">
    <property type="entry name" value="3-OH-isobutyrate_DH-rel_CS"/>
</dbReference>
<dbReference type="PANTHER" id="PTHR43060:SF15">
    <property type="entry name" value="3-HYDROXYISOBUTYRATE DEHYDROGENASE-LIKE 1, MITOCHONDRIAL-RELATED"/>
    <property type="match status" value="1"/>
</dbReference>
<dbReference type="InterPro" id="IPR029154">
    <property type="entry name" value="HIBADH-like_NADP-bd"/>
</dbReference>
<comment type="similarity">
    <text evidence="1">Belongs to the HIBADH-related family.</text>
</comment>
<protein>
    <submittedName>
        <fullName evidence="6">Unannotated protein</fullName>
    </submittedName>
</protein>
<dbReference type="GO" id="GO:0051287">
    <property type="term" value="F:NAD binding"/>
    <property type="evidence" value="ECO:0007669"/>
    <property type="project" value="InterPro"/>
</dbReference>
<keyword evidence="3" id="KW-0520">NAD</keyword>
<feature type="domain" description="6-phosphogluconate dehydrogenase NADP-binding" evidence="4">
    <location>
        <begin position="11"/>
        <end position="170"/>
    </location>
</feature>
<dbReference type="NCBIfam" id="TIGR01505">
    <property type="entry name" value="tartro_sem_red"/>
    <property type="match status" value="1"/>
</dbReference>
<dbReference type="SUPFAM" id="SSF51735">
    <property type="entry name" value="NAD(P)-binding Rossmann-fold domains"/>
    <property type="match status" value="1"/>
</dbReference>
<organism evidence="6">
    <name type="scientific">freshwater metagenome</name>
    <dbReference type="NCBI Taxonomy" id="449393"/>
    <lineage>
        <taxon>unclassified sequences</taxon>
        <taxon>metagenomes</taxon>
        <taxon>ecological metagenomes</taxon>
    </lineage>
</organism>
<reference evidence="6" key="1">
    <citation type="submission" date="2020-05" db="EMBL/GenBank/DDBJ databases">
        <authorList>
            <person name="Chiriac C."/>
            <person name="Salcher M."/>
            <person name="Ghai R."/>
            <person name="Kavagutti S V."/>
        </authorList>
    </citation>
    <scope>NUCLEOTIDE SEQUENCE</scope>
</reference>
<dbReference type="SUPFAM" id="SSF48179">
    <property type="entry name" value="6-phosphogluconate dehydrogenase C-terminal domain-like"/>
    <property type="match status" value="1"/>
</dbReference>
<dbReference type="Gene3D" id="3.40.50.720">
    <property type="entry name" value="NAD(P)-binding Rossmann-like Domain"/>
    <property type="match status" value="1"/>
</dbReference>
<dbReference type="InterPro" id="IPR013328">
    <property type="entry name" value="6PGD_dom2"/>
</dbReference>
<evidence type="ECO:0000256" key="2">
    <source>
        <dbReference type="ARBA" id="ARBA00023002"/>
    </source>
</evidence>
<dbReference type="GO" id="GO:0008679">
    <property type="term" value="F:2-hydroxy-3-oxopropionate reductase activity"/>
    <property type="evidence" value="ECO:0007669"/>
    <property type="project" value="InterPro"/>
</dbReference>
<name>A0A6J7HK15_9ZZZZ</name>
<dbReference type="Gene3D" id="1.10.1040.10">
    <property type="entry name" value="N-(1-d-carboxylethyl)-l-norvaline Dehydrogenase, domain 2"/>
    <property type="match status" value="1"/>
</dbReference>
<evidence type="ECO:0000259" key="4">
    <source>
        <dbReference type="Pfam" id="PF03446"/>
    </source>
</evidence>
<dbReference type="PANTHER" id="PTHR43060">
    <property type="entry name" value="3-HYDROXYISOBUTYRATE DEHYDROGENASE-LIKE 1, MITOCHONDRIAL-RELATED"/>
    <property type="match status" value="1"/>
</dbReference>
<proteinExistence type="inferred from homology"/>
<dbReference type="GO" id="GO:0046487">
    <property type="term" value="P:glyoxylate metabolic process"/>
    <property type="evidence" value="ECO:0007669"/>
    <property type="project" value="InterPro"/>
</dbReference>
<dbReference type="GO" id="GO:0050661">
    <property type="term" value="F:NADP binding"/>
    <property type="evidence" value="ECO:0007669"/>
    <property type="project" value="InterPro"/>
</dbReference>
<dbReference type="InterPro" id="IPR006115">
    <property type="entry name" value="6PGDH_NADP-bd"/>
</dbReference>